<evidence type="ECO:0000313" key="2">
    <source>
        <dbReference type="EMBL" id="MCQ8105659.1"/>
    </source>
</evidence>
<feature type="transmembrane region" description="Helical" evidence="1">
    <location>
        <begin position="139"/>
        <end position="159"/>
    </location>
</feature>
<dbReference type="RefSeq" id="WP_256603671.1">
    <property type="nucleotide sequence ID" value="NZ_JANIBJ010000034.1"/>
</dbReference>
<evidence type="ECO:0000256" key="1">
    <source>
        <dbReference type="SAM" id="Phobius"/>
    </source>
</evidence>
<dbReference type="EMBL" id="JANIBJ010000034">
    <property type="protein sequence ID" value="MCQ8105659.1"/>
    <property type="molecule type" value="Genomic_DNA"/>
</dbReference>
<feature type="transmembrane region" description="Helical" evidence="1">
    <location>
        <begin position="191"/>
        <end position="217"/>
    </location>
</feature>
<feature type="transmembrane region" description="Helical" evidence="1">
    <location>
        <begin position="166"/>
        <end position="185"/>
    </location>
</feature>
<comment type="caution">
    <text evidence="2">The sequence shown here is derived from an EMBL/GenBank/DDBJ whole genome shotgun (WGS) entry which is preliminary data.</text>
</comment>
<keyword evidence="1" id="KW-1133">Transmembrane helix</keyword>
<protein>
    <submittedName>
        <fullName evidence="2">DUF1614 domain-containing protein</fullName>
    </submittedName>
</protein>
<dbReference type="Pfam" id="PF07758">
    <property type="entry name" value="DUF1614"/>
    <property type="match status" value="1"/>
</dbReference>
<name>A0ABT1TJK8_9GAMM</name>
<feature type="transmembrane region" description="Helical" evidence="1">
    <location>
        <begin position="40"/>
        <end position="57"/>
    </location>
</feature>
<dbReference type="InterPro" id="IPR011672">
    <property type="entry name" value="DUF1614"/>
</dbReference>
<accession>A0ABT1TJK8</accession>
<reference evidence="2 3" key="1">
    <citation type="submission" date="2022-07" db="EMBL/GenBank/DDBJ databases">
        <title>Methylomonas rivi sp. nov., Methylomonas rosea sp. nov., Methylomonas aureus sp. nov. and Methylomonas subterranea sp. nov., four novel methanotrophs isolated from a freshwater creek and the deep terrestrial subsurface.</title>
        <authorList>
            <person name="Abin C."/>
            <person name="Sankaranarayanan K."/>
            <person name="Garner C."/>
            <person name="Sindelar R."/>
            <person name="Kotary K."/>
            <person name="Garner R."/>
            <person name="Barclay S."/>
            <person name="Lawson P."/>
            <person name="Krumholz L."/>
        </authorList>
    </citation>
    <scope>NUCLEOTIDE SEQUENCE [LARGE SCALE GENOMIC DNA]</scope>
    <source>
        <strain evidence="2 3">SURF-2</strain>
    </source>
</reference>
<keyword evidence="1" id="KW-0472">Membrane</keyword>
<feature type="transmembrane region" description="Helical" evidence="1">
    <location>
        <begin position="89"/>
        <end position="108"/>
    </location>
</feature>
<keyword evidence="3" id="KW-1185">Reference proteome</keyword>
<keyword evidence="1" id="KW-0812">Transmembrane</keyword>
<proteinExistence type="predicted"/>
<organism evidence="2 3">
    <name type="scientific">Methylomonas subterranea</name>
    <dbReference type="NCBI Taxonomy" id="2952225"/>
    <lineage>
        <taxon>Bacteria</taxon>
        <taxon>Pseudomonadati</taxon>
        <taxon>Pseudomonadota</taxon>
        <taxon>Gammaproteobacteria</taxon>
        <taxon>Methylococcales</taxon>
        <taxon>Methylococcaceae</taxon>
        <taxon>Methylomonas</taxon>
    </lineage>
</organism>
<feature type="transmembrane region" description="Helical" evidence="1">
    <location>
        <begin position="6"/>
        <end position="28"/>
    </location>
</feature>
<sequence length="218" mass="23014">MPVFSLMLFLLMSMFLVAMLQIHVFEIAFSKLGLTPEATLALLIGTLLGSGINLPIFKIKIRDDAHWVRLPGRRPVWELLQPAREGSTVIAVNLGGCVIPLGLCIYFVSLRLMEPLLLSLSIALIAGLSYRLSRPIPGIGIAMPLFIAPLAAAFLALLVDPEHAAHFAYVSGVLGVLIGADLLHLKCVGGLGVPVASIGGAGTFDGIFLTGLLAALLA</sequence>
<gene>
    <name evidence="2" type="ORF">NP590_16220</name>
</gene>
<dbReference type="Proteomes" id="UP001524499">
    <property type="component" value="Unassembled WGS sequence"/>
</dbReference>
<evidence type="ECO:0000313" key="3">
    <source>
        <dbReference type="Proteomes" id="UP001524499"/>
    </source>
</evidence>